<dbReference type="CTD" id="38795"/>
<gene>
    <name evidence="6" type="primary">LOC108736223</name>
</gene>
<dbReference type="FunCoup" id="A0A1W4WJG1">
    <property type="interactions" value="202"/>
</dbReference>
<dbReference type="Proteomes" id="UP000192223">
    <property type="component" value="Unplaced"/>
</dbReference>
<dbReference type="PROSITE" id="PS50102">
    <property type="entry name" value="RRM"/>
    <property type="match status" value="1"/>
</dbReference>
<dbReference type="AlphaFoldDB" id="A0A1W4WJG1"/>
<feature type="compositionally biased region" description="Basic and acidic residues" evidence="3">
    <location>
        <begin position="133"/>
        <end position="154"/>
    </location>
</feature>
<feature type="compositionally biased region" description="Basic and acidic residues" evidence="3">
    <location>
        <begin position="218"/>
        <end position="228"/>
    </location>
</feature>
<feature type="region of interest" description="Disordered" evidence="3">
    <location>
        <begin position="194"/>
        <end position="357"/>
    </location>
</feature>
<organism evidence="5 6">
    <name type="scientific">Agrilus planipennis</name>
    <name type="common">Emerald ash borer</name>
    <name type="synonym">Agrilus marcopoli</name>
    <dbReference type="NCBI Taxonomy" id="224129"/>
    <lineage>
        <taxon>Eukaryota</taxon>
        <taxon>Metazoa</taxon>
        <taxon>Ecdysozoa</taxon>
        <taxon>Arthropoda</taxon>
        <taxon>Hexapoda</taxon>
        <taxon>Insecta</taxon>
        <taxon>Pterygota</taxon>
        <taxon>Neoptera</taxon>
        <taxon>Endopterygota</taxon>
        <taxon>Coleoptera</taxon>
        <taxon>Polyphaga</taxon>
        <taxon>Elateriformia</taxon>
        <taxon>Buprestoidea</taxon>
        <taxon>Buprestidae</taxon>
        <taxon>Agrilinae</taxon>
        <taxon>Agrilus</taxon>
    </lineage>
</organism>
<evidence type="ECO:0000313" key="6">
    <source>
        <dbReference type="RefSeq" id="XP_018324076.1"/>
    </source>
</evidence>
<dbReference type="GeneID" id="108736223"/>
<protein>
    <submittedName>
        <fullName evidence="6">Pre-mRNA-splicing factor srp2</fullName>
    </submittedName>
</protein>
<sequence length="608" mass="69935">MYRTDKQFMKNPATTPSRIFIGNLGEGLIPLDLEEKFKIHGNILGLVLQRGFAFVQYEKESEAHSAIEKENGCMFRGRKLTVKQAFDKKNHQKPPFRQQQQHQQQQNQQTNQQNQRQKQDRGGLLPTPILRDNPSDKQIESHQDNNEALIKQEPDISPSIDNQGREEGNDTAPGEDFSEDNFSLNKFIAHDPDENHYQQDNQVPQENEEDAYSHNRFKPKEQVDDSYSHNKFASSEIDNESYPHNKSDNDSYSPKKFRDDPHKKFSGRERGTNDDSYPHNKFLPADREEDKYAHNKFTVRDRDDDTQSVNRKNEPTDSYVPPAKRGRGRKTFNQDNFRDGPRSKFYGREEPYPPQPYVPPPAVEVPLPPERNDCEIIVVSKLLTEYAEFIEQRLKNLGLIVDLLFPNEDVPLGRVLASISSRGCLYAILVMPQNEENRSLTLNILHGLPQEHRNMPIEDALKLISRNFEAYMRGDKTNRANGTSMSLEDRHPEQIQVLFNLLAENRQLTTLQYDKILKYLEERKELQSQYENKEGIEKTIEPAVNNKAAELQNRILNILNKSGQNESPKPVGAPVETEAVTPTPLLNDPSVQKALDSLLSGEMFKGSF</sequence>
<evidence type="ECO:0000313" key="5">
    <source>
        <dbReference type="Proteomes" id="UP000192223"/>
    </source>
</evidence>
<keyword evidence="5" id="KW-1185">Reference proteome</keyword>
<proteinExistence type="predicted"/>
<name>A0A1W4WJG1_AGRPL</name>
<dbReference type="SUPFAM" id="SSF52954">
    <property type="entry name" value="Class II aaRS ABD-related"/>
    <property type="match status" value="1"/>
</dbReference>
<reference evidence="6" key="1">
    <citation type="submission" date="2025-08" db="UniProtKB">
        <authorList>
            <consortium name="RefSeq"/>
        </authorList>
    </citation>
    <scope>IDENTIFICATION</scope>
    <source>
        <tissue evidence="6">Entire body</tissue>
    </source>
</reference>
<feature type="region of interest" description="Disordered" evidence="3">
    <location>
        <begin position="561"/>
        <end position="588"/>
    </location>
</feature>
<feature type="compositionally biased region" description="Basic and acidic residues" evidence="3">
    <location>
        <begin position="336"/>
        <end position="351"/>
    </location>
</feature>
<dbReference type="PANTHER" id="PTHR23295:SF6">
    <property type="entry name" value="NEOSIN, ISOFORM A"/>
    <property type="match status" value="1"/>
</dbReference>
<dbReference type="GO" id="GO:0003723">
    <property type="term" value="F:RNA binding"/>
    <property type="evidence" value="ECO:0007669"/>
    <property type="project" value="UniProtKB-UniRule"/>
</dbReference>
<dbReference type="KEGG" id="apln:108736223"/>
<dbReference type="RefSeq" id="XP_018324076.1">
    <property type="nucleotide sequence ID" value="XM_018468574.1"/>
</dbReference>
<feature type="region of interest" description="Disordered" evidence="3">
    <location>
        <begin position="88"/>
        <end position="179"/>
    </location>
</feature>
<evidence type="ECO:0000259" key="4">
    <source>
        <dbReference type="PROSITE" id="PS50102"/>
    </source>
</evidence>
<dbReference type="STRING" id="224129.A0A1W4WJG1"/>
<feature type="domain" description="RRM" evidence="4">
    <location>
        <begin position="17"/>
        <end position="87"/>
    </location>
</feature>
<dbReference type="InParanoid" id="A0A1W4WJG1"/>
<dbReference type="Pfam" id="PF00076">
    <property type="entry name" value="RRM_1"/>
    <property type="match status" value="1"/>
</dbReference>
<dbReference type="SUPFAM" id="SSF54928">
    <property type="entry name" value="RNA-binding domain, RBD"/>
    <property type="match status" value="1"/>
</dbReference>
<dbReference type="InterPro" id="IPR052600">
    <property type="entry name" value="Nuc_rcpt_coact/corep"/>
</dbReference>
<keyword evidence="1 2" id="KW-0694">RNA-binding</keyword>
<dbReference type="InterPro" id="IPR036621">
    <property type="entry name" value="Anticodon-bd_dom_sf"/>
</dbReference>
<dbReference type="Gene3D" id="3.30.70.330">
    <property type="match status" value="1"/>
</dbReference>
<evidence type="ECO:0000256" key="1">
    <source>
        <dbReference type="ARBA" id="ARBA00022884"/>
    </source>
</evidence>
<dbReference type="OrthoDB" id="10044938at2759"/>
<feature type="compositionally biased region" description="Basic and acidic residues" evidence="3">
    <location>
        <begin position="256"/>
        <end position="315"/>
    </location>
</feature>
<dbReference type="InterPro" id="IPR035979">
    <property type="entry name" value="RBD_domain_sf"/>
</dbReference>
<dbReference type="PANTHER" id="PTHR23295">
    <property type="entry name" value="NUCLEAR RECEPTOR COACTIVATOR 5-RELATED"/>
    <property type="match status" value="1"/>
</dbReference>
<dbReference type="InterPro" id="IPR000504">
    <property type="entry name" value="RRM_dom"/>
</dbReference>
<evidence type="ECO:0000256" key="3">
    <source>
        <dbReference type="SAM" id="MobiDB-lite"/>
    </source>
</evidence>
<dbReference type="Gene3D" id="3.40.50.800">
    <property type="entry name" value="Anticodon-binding domain"/>
    <property type="match status" value="1"/>
</dbReference>
<dbReference type="SMART" id="SM00360">
    <property type="entry name" value="RRM"/>
    <property type="match status" value="1"/>
</dbReference>
<evidence type="ECO:0000256" key="2">
    <source>
        <dbReference type="PROSITE-ProRule" id="PRU00176"/>
    </source>
</evidence>
<accession>A0A1W4WJG1</accession>
<dbReference type="InterPro" id="IPR012677">
    <property type="entry name" value="Nucleotide-bd_a/b_plait_sf"/>
</dbReference>
<feature type="compositionally biased region" description="Low complexity" evidence="3">
    <location>
        <begin position="93"/>
        <end position="116"/>
    </location>
</feature>